<name>A0A811XXW1_NYCPR</name>
<dbReference type="EMBL" id="CAJHUB010000654">
    <property type="protein sequence ID" value="CAD7669823.1"/>
    <property type="molecule type" value="Genomic_DNA"/>
</dbReference>
<gene>
    <name evidence="2" type="ORF">NYPRO_LOCUS2617</name>
</gene>
<feature type="compositionally biased region" description="Gly residues" evidence="1">
    <location>
        <begin position="37"/>
        <end position="46"/>
    </location>
</feature>
<reference evidence="2" key="1">
    <citation type="submission" date="2020-12" db="EMBL/GenBank/DDBJ databases">
        <authorList>
            <consortium name="Molecular Ecology Group"/>
        </authorList>
    </citation>
    <scope>NUCLEOTIDE SEQUENCE</scope>
    <source>
        <strain evidence="2">TBG_1078</strain>
    </source>
</reference>
<proteinExistence type="predicted"/>
<evidence type="ECO:0000313" key="2">
    <source>
        <dbReference type="EMBL" id="CAD7669823.1"/>
    </source>
</evidence>
<comment type="caution">
    <text evidence="2">The sequence shown here is derived from an EMBL/GenBank/DDBJ whole genome shotgun (WGS) entry which is preliminary data.</text>
</comment>
<keyword evidence="3" id="KW-1185">Reference proteome</keyword>
<protein>
    <submittedName>
        <fullName evidence="2">(raccoon dog) hypothetical protein</fullName>
    </submittedName>
</protein>
<evidence type="ECO:0000313" key="3">
    <source>
        <dbReference type="Proteomes" id="UP000645828"/>
    </source>
</evidence>
<dbReference type="Proteomes" id="UP000645828">
    <property type="component" value="Unassembled WGS sequence"/>
</dbReference>
<accession>A0A811XXW1</accession>
<organism evidence="2 3">
    <name type="scientific">Nyctereutes procyonoides</name>
    <name type="common">Raccoon dog</name>
    <name type="synonym">Canis procyonoides</name>
    <dbReference type="NCBI Taxonomy" id="34880"/>
    <lineage>
        <taxon>Eukaryota</taxon>
        <taxon>Metazoa</taxon>
        <taxon>Chordata</taxon>
        <taxon>Craniata</taxon>
        <taxon>Vertebrata</taxon>
        <taxon>Euteleostomi</taxon>
        <taxon>Mammalia</taxon>
        <taxon>Eutheria</taxon>
        <taxon>Laurasiatheria</taxon>
        <taxon>Carnivora</taxon>
        <taxon>Caniformia</taxon>
        <taxon>Canidae</taxon>
        <taxon>Nyctereutes</taxon>
    </lineage>
</organism>
<evidence type="ECO:0000256" key="1">
    <source>
        <dbReference type="SAM" id="MobiDB-lite"/>
    </source>
</evidence>
<feature type="compositionally biased region" description="Basic and acidic residues" evidence="1">
    <location>
        <begin position="50"/>
        <end position="67"/>
    </location>
</feature>
<sequence>MPAAPAPQPLAGGVGAQRRGEGGAGGRASRGRARRAPGGGGPGPGAAGLRPERGRTPTRRDAREGRGECCLGGSRGEAAAGAARRARPPPAPEVCKGTDSRPGSPRLPHSALGREECRPVDAALPAASQAGRGRGASGLEGRAASGGSSKAPRRPGAPKGAPLPGPLALCRDSYAPLLCPSLALPPPLSLRHPFPHPRRLWLLVPAGFQPLQPRHPSPGQGAAHICASTPRGRGGREGPLAEALWAQPVTQEDGQGSLAVLPPRGMLPASGKVGAGPHRPWPPWVPTYLRQERGFFLPWPGLAVRSPCQNPSRLLQAQ</sequence>
<dbReference type="AlphaFoldDB" id="A0A811XXW1"/>
<feature type="region of interest" description="Disordered" evidence="1">
    <location>
        <begin position="1"/>
        <end position="164"/>
    </location>
</feature>